<keyword evidence="2" id="KW-1185">Reference proteome</keyword>
<dbReference type="Proteomes" id="UP000828251">
    <property type="component" value="Unassembled WGS sequence"/>
</dbReference>
<protein>
    <submittedName>
        <fullName evidence="1">Uncharacterized protein</fullName>
    </submittedName>
</protein>
<name>A0A9D3ZSW9_9ROSI</name>
<sequence length="174" mass="20347">RALLKQQNLHAFAPRNQRYSSMLLLPQGKVVREFNANVNSPQSLFIYVRGKSVHSTKTILMPMNLLRILHRRGWQKCWKIYALKEHIGLFQAKSVTRVVTLMEKLITYETTKILSRIGTHDLITYPRLEGVAEEKESKFDSSQGPRFGLHLYRTTEKEKIKTKEQLPIIETKRK</sequence>
<accession>A0A9D3ZSW9</accession>
<dbReference type="AlphaFoldDB" id="A0A9D3ZSW9"/>
<dbReference type="EMBL" id="JAIQCV010000009">
    <property type="protein sequence ID" value="KAH1063967.1"/>
    <property type="molecule type" value="Genomic_DNA"/>
</dbReference>
<evidence type="ECO:0000313" key="2">
    <source>
        <dbReference type="Proteomes" id="UP000828251"/>
    </source>
</evidence>
<feature type="non-terminal residue" evidence="1">
    <location>
        <position position="1"/>
    </location>
</feature>
<gene>
    <name evidence="1" type="ORF">J1N35_028954</name>
</gene>
<comment type="caution">
    <text evidence="1">The sequence shown here is derived from an EMBL/GenBank/DDBJ whole genome shotgun (WGS) entry which is preliminary data.</text>
</comment>
<organism evidence="1 2">
    <name type="scientific">Gossypium stocksii</name>
    <dbReference type="NCBI Taxonomy" id="47602"/>
    <lineage>
        <taxon>Eukaryota</taxon>
        <taxon>Viridiplantae</taxon>
        <taxon>Streptophyta</taxon>
        <taxon>Embryophyta</taxon>
        <taxon>Tracheophyta</taxon>
        <taxon>Spermatophyta</taxon>
        <taxon>Magnoliopsida</taxon>
        <taxon>eudicotyledons</taxon>
        <taxon>Gunneridae</taxon>
        <taxon>Pentapetalae</taxon>
        <taxon>rosids</taxon>
        <taxon>malvids</taxon>
        <taxon>Malvales</taxon>
        <taxon>Malvaceae</taxon>
        <taxon>Malvoideae</taxon>
        <taxon>Gossypium</taxon>
    </lineage>
</organism>
<evidence type="ECO:0000313" key="1">
    <source>
        <dbReference type="EMBL" id="KAH1063967.1"/>
    </source>
</evidence>
<reference evidence="1 2" key="1">
    <citation type="journal article" date="2021" name="Plant Biotechnol. J.">
        <title>Multi-omics assisted identification of the key and species-specific regulatory components of drought-tolerant mechanisms in Gossypium stocksii.</title>
        <authorList>
            <person name="Yu D."/>
            <person name="Ke L."/>
            <person name="Zhang D."/>
            <person name="Wu Y."/>
            <person name="Sun Y."/>
            <person name="Mei J."/>
            <person name="Sun J."/>
            <person name="Sun Y."/>
        </authorList>
    </citation>
    <scope>NUCLEOTIDE SEQUENCE [LARGE SCALE GENOMIC DNA]</scope>
    <source>
        <strain evidence="2">cv. E1</strain>
        <tissue evidence="1">Leaf</tissue>
    </source>
</reference>
<proteinExistence type="predicted"/>